<sequence length="462" mass="50359">MAAASLVPTLGAHALPARAATAVAPTGSAAVASGATKAAWSNWSGSAKAASASLQTPADAAAVQQLFRETTGVVRCVGAGHSFTPLVPTDGTILSLDRMAGLIGHNKSTMTASFHAGTRLAQLSRQLDLVGMGLRNLPDIDAQSFAGAISTATHGTGAELPALHADVQALQIVTPRGELLECSATKQPDLFAAAKVSLGSLGVLTQATTTVLPAYGLQRKVWLKPVEELLQIAPTLAQQHRHFEFYYLPFTGYAAAITHDVYTGTEVVHPEAADEEMLRDLRHLRDWLGRFPDLRRWVAKKLIDPNQTELAQDRSWKLLSTQRPTKFNETECHVPRELGIACVREIIQVLERRNDVFFPMEFRFIKADDAWLSPFYQRDSCSIAVHAAVGEPYDYLVPEIAPVFRKFQGRPHWGKLHGHTAADLSALYPRWKDFLAVRAQLDPTGRMLNPHLRSLFGIAQSA</sequence>
<evidence type="ECO:0000256" key="1">
    <source>
        <dbReference type="ARBA" id="ARBA00022827"/>
    </source>
</evidence>
<dbReference type="InterPro" id="IPR036318">
    <property type="entry name" value="FAD-bd_PCMH-like_sf"/>
</dbReference>
<dbReference type="PANTHER" id="PTHR43762:SF1">
    <property type="entry name" value="D-ARABINONO-1,4-LACTONE OXIDASE"/>
    <property type="match status" value="1"/>
</dbReference>
<dbReference type="Pfam" id="PF01565">
    <property type="entry name" value="FAD_binding_4"/>
    <property type="match status" value="1"/>
</dbReference>
<dbReference type="GO" id="GO:0016020">
    <property type="term" value="C:membrane"/>
    <property type="evidence" value="ECO:0007669"/>
    <property type="project" value="InterPro"/>
</dbReference>
<reference evidence="5 6" key="1">
    <citation type="submission" date="2017-01" db="EMBL/GenBank/DDBJ databases">
        <authorList>
            <person name="Mah S.A."/>
            <person name="Swanson W.J."/>
            <person name="Moy G.W."/>
            <person name="Vacquier V.D."/>
        </authorList>
    </citation>
    <scope>NUCLEOTIDE SEQUENCE [LARGE SCALE GENOMIC DNA]</scope>
    <source>
        <strain evidence="5 6">DSM 22694</strain>
    </source>
</reference>
<dbReference type="Proteomes" id="UP000186110">
    <property type="component" value="Chromosome"/>
</dbReference>
<dbReference type="PIRSF" id="PIRSF000136">
    <property type="entry name" value="LGO_GLO"/>
    <property type="match status" value="1"/>
</dbReference>
<dbReference type="InterPro" id="IPR016169">
    <property type="entry name" value="FAD-bd_PCMH_sub2"/>
</dbReference>
<gene>
    <name evidence="5" type="ORF">RS694_11790</name>
</gene>
<protein>
    <submittedName>
        <fullName evidence="5">FAD-dependent oxidoreductase</fullName>
    </submittedName>
</protein>
<dbReference type="KEGG" id="rsb:RS694_11790"/>
<dbReference type="NCBIfam" id="TIGR01679">
    <property type="entry name" value="bact_FAD_ox"/>
    <property type="match status" value="1"/>
</dbReference>
<dbReference type="eggNOG" id="COG0277">
    <property type="taxonomic scope" value="Bacteria"/>
</dbReference>
<dbReference type="EMBL" id="CP019239">
    <property type="protein sequence ID" value="APW44841.1"/>
    <property type="molecule type" value="Genomic_DNA"/>
</dbReference>
<dbReference type="PROSITE" id="PS51387">
    <property type="entry name" value="FAD_PCMH"/>
    <property type="match status" value="1"/>
</dbReference>
<dbReference type="SUPFAM" id="SSF56176">
    <property type="entry name" value="FAD-binding/transporter-associated domain-like"/>
    <property type="match status" value="1"/>
</dbReference>
<dbReference type="GO" id="GO:0071949">
    <property type="term" value="F:FAD binding"/>
    <property type="evidence" value="ECO:0007669"/>
    <property type="project" value="InterPro"/>
</dbReference>
<dbReference type="AlphaFoldDB" id="A0A1P8KFU6"/>
<keyword evidence="2" id="KW-0560">Oxidoreductase</keyword>
<dbReference type="InterPro" id="IPR016171">
    <property type="entry name" value="Vanillyl_alc_oxidase_C-sub2"/>
</dbReference>
<proteinExistence type="predicted"/>
<dbReference type="Pfam" id="PF04030">
    <property type="entry name" value="ALO"/>
    <property type="match status" value="1"/>
</dbReference>
<keyword evidence="1" id="KW-0285">Flavoprotein</keyword>
<dbReference type="Gene3D" id="3.30.70.2520">
    <property type="match status" value="1"/>
</dbReference>
<dbReference type="GO" id="GO:0003885">
    <property type="term" value="F:D-arabinono-1,4-lactone oxidase activity"/>
    <property type="evidence" value="ECO:0007669"/>
    <property type="project" value="InterPro"/>
</dbReference>
<dbReference type="Gene3D" id="1.10.45.10">
    <property type="entry name" value="Vanillyl-alcohol Oxidase, Chain A, domain 4"/>
    <property type="match status" value="1"/>
</dbReference>
<feature type="signal peptide" evidence="3">
    <location>
        <begin position="1"/>
        <end position="19"/>
    </location>
</feature>
<name>A0A1P8KFU6_9BURK</name>
<evidence type="ECO:0000259" key="4">
    <source>
        <dbReference type="PROSITE" id="PS51387"/>
    </source>
</evidence>
<dbReference type="STRING" id="1484693.RS694_11790"/>
<organism evidence="5 6">
    <name type="scientific">Rhodoferax saidenbachensis</name>
    <dbReference type="NCBI Taxonomy" id="1484693"/>
    <lineage>
        <taxon>Bacteria</taxon>
        <taxon>Pseudomonadati</taxon>
        <taxon>Pseudomonadota</taxon>
        <taxon>Betaproteobacteria</taxon>
        <taxon>Burkholderiales</taxon>
        <taxon>Comamonadaceae</taxon>
        <taxon>Rhodoferax</taxon>
    </lineage>
</organism>
<dbReference type="Gene3D" id="3.30.43.10">
    <property type="entry name" value="Uridine Diphospho-n-acetylenolpyruvylglucosamine Reductase, domain 2"/>
    <property type="match status" value="1"/>
</dbReference>
<accession>A0A1P8KFU6</accession>
<evidence type="ECO:0000256" key="3">
    <source>
        <dbReference type="SAM" id="SignalP"/>
    </source>
</evidence>
<keyword evidence="6" id="KW-1185">Reference proteome</keyword>
<dbReference type="InterPro" id="IPR006094">
    <property type="entry name" value="Oxid_FAD_bind_N"/>
</dbReference>
<evidence type="ECO:0000256" key="2">
    <source>
        <dbReference type="ARBA" id="ARBA00023002"/>
    </source>
</evidence>
<dbReference type="InterPro" id="IPR010031">
    <property type="entry name" value="FAD_lactone_oxidase-like"/>
</dbReference>
<feature type="domain" description="FAD-binding PCMH-type" evidence="4">
    <location>
        <begin position="47"/>
        <end position="214"/>
    </location>
</feature>
<keyword evidence="3" id="KW-0732">Signal</keyword>
<dbReference type="PANTHER" id="PTHR43762">
    <property type="entry name" value="L-GULONOLACTONE OXIDASE"/>
    <property type="match status" value="1"/>
</dbReference>
<dbReference type="InterPro" id="IPR016167">
    <property type="entry name" value="FAD-bd_PCMH_sub1"/>
</dbReference>
<dbReference type="InterPro" id="IPR007173">
    <property type="entry name" value="ALO_C"/>
</dbReference>
<evidence type="ECO:0000313" key="6">
    <source>
        <dbReference type="Proteomes" id="UP000186110"/>
    </source>
</evidence>
<dbReference type="Gene3D" id="3.30.465.10">
    <property type="match status" value="1"/>
</dbReference>
<dbReference type="InterPro" id="IPR016166">
    <property type="entry name" value="FAD-bd_PCMH"/>
</dbReference>
<feature type="chain" id="PRO_5010231782" evidence="3">
    <location>
        <begin position="20"/>
        <end position="462"/>
    </location>
</feature>
<keyword evidence="1" id="KW-0274">FAD</keyword>
<evidence type="ECO:0000313" key="5">
    <source>
        <dbReference type="EMBL" id="APW44841.1"/>
    </source>
</evidence>